<protein>
    <recommendedName>
        <fullName evidence="3 8">Ubiquitin-like protein ATG12</fullName>
    </recommendedName>
</protein>
<evidence type="ECO:0000256" key="5">
    <source>
        <dbReference type="ARBA" id="ARBA00022786"/>
    </source>
</evidence>
<dbReference type="GO" id="GO:0034274">
    <property type="term" value="C:Atg12-Atg5-Atg16 complex"/>
    <property type="evidence" value="ECO:0007669"/>
    <property type="project" value="TreeGrafter"/>
</dbReference>
<gene>
    <name evidence="10" type="ORF">DAKH74_012610</name>
</gene>
<dbReference type="InterPro" id="IPR029071">
    <property type="entry name" value="Ubiquitin-like_domsf"/>
</dbReference>
<comment type="subunit">
    <text evidence="8">Forms a conjugate with ATG5.</text>
</comment>
<comment type="similarity">
    <text evidence="2 8">Belongs to the ATG12 family.</text>
</comment>
<dbReference type="GO" id="GO:0034045">
    <property type="term" value="C:phagophore assembly site membrane"/>
    <property type="evidence" value="ECO:0007669"/>
    <property type="project" value="UniProtKB-SubCell"/>
</dbReference>
<dbReference type="PANTHER" id="PTHR13385">
    <property type="entry name" value="AUTOPHAGY PROTEIN 12"/>
    <property type="match status" value="1"/>
</dbReference>
<sequence>MSRIITSESDTDNELSSQPSDLSTSQLLGQEPPEPLVVAGSDRSITMERKLELYSRRLSQIGLADKDDSSVSSASEQVVKTPTEQAAPRPIVAEKVRIKFIPIGSIPAIKPSVCKISAAQSFAAVITFLRGRLAVSHVFCYINNSFAPSPQQNVGDLWRQFKVGEDLIVSYCGTVAFG</sequence>
<reference evidence="10 11" key="1">
    <citation type="journal article" date="2023" name="Elife">
        <title>Identification of key yeast species and microbe-microbe interactions impacting larval growth of Drosophila in the wild.</title>
        <authorList>
            <person name="Mure A."/>
            <person name="Sugiura Y."/>
            <person name="Maeda R."/>
            <person name="Honda K."/>
            <person name="Sakurai N."/>
            <person name="Takahashi Y."/>
            <person name="Watada M."/>
            <person name="Katoh T."/>
            <person name="Gotoh A."/>
            <person name="Gotoh Y."/>
            <person name="Taniguchi I."/>
            <person name="Nakamura K."/>
            <person name="Hayashi T."/>
            <person name="Katayama T."/>
            <person name="Uemura T."/>
            <person name="Hattori Y."/>
        </authorList>
    </citation>
    <scope>NUCLEOTIDE SEQUENCE [LARGE SCALE GENOMIC DNA]</scope>
    <source>
        <strain evidence="10 11">KH-74</strain>
    </source>
</reference>
<keyword evidence="7 8" id="KW-0072">Autophagy</keyword>
<evidence type="ECO:0000256" key="4">
    <source>
        <dbReference type="ARBA" id="ARBA00022499"/>
    </source>
</evidence>
<dbReference type="GO" id="GO:0000045">
    <property type="term" value="P:autophagosome assembly"/>
    <property type="evidence" value="ECO:0007669"/>
    <property type="project" value="InterPro"/>
</dbReference>
<dbReference type="AlphaFoldDB" id="A0AAV5RT81"/>
<organism evidence="10 11">
    <name type="scientific">Maudiozyma humilis</name>
    <name type="common">Sour dough yeast</name>
    <name type="synonym">Kazachstania humilis</name>
    <dbReference type="NCBI Taxonomy" id="51915"/>
    <lineage>
        <taxon>Eukaryota</taxon>
        <taxon>Fungi</taxon>
        <taxon>Dikarya</taxon>
        <taxon>Ascomycota</taxon>
        <taxon>Saccharomycotina</taxon>
        <taxon>Saccharomycetes</taxon>
        <taxon>Saccharomycetales</taxon>
        <taxon>Saccharomycetaceae</taxon>
        <taxon>Maudiozyma</taxon>
    </lineage>
</organism>
<evidence type="ECO:0000256" key="6">
    <source>
        <dbReference type="ARBA" id="ARBA00022927"/>
    </source>
</evidence>
<dbReference type="GO" id="GO:0000421">
    <property type="term" value="C:autophagosome membrane"/>
    <property type="evidence" value="ECO:0007669"/>
    <property type="project" value="TreeGrafter"/>
</dbReference>
<dbReference type="SUPFAM" id="SSF54236">
    <property type="entry name" value="Ubiquitin-like"/>
    <property type="match status" value="1"/>
</dbReference>
<dbReference type="EMBL" id="BTGD01000003">
    <property type="protein sequence ID" value="GMM54645.1"/>
    <property type="molecule type" value="Genomic_DNA"/>
</dbReference>
<feature type="region of interest" description="Disordered" evidence="9">
    <location>
        <begin position="1"/>
        <end position="41"/>
    </location>
</feature>
<keyword evidence="6 8" id="KW-0653">Protein transport</keyword>
<dbReference type="GO" id="GO:0097352">
    <property type="term" value="P:autophagosome maturation"/>
    <property type="evidence" value="ECO:0007669"/>
    <property type="project" value="TreeGrafter"/>
</dbReference>
<keyword evidence="8" id="KW-0813">Transport</keyword>
<comment type="function">
    <text evidence="8">Ubiquitin-like protein involved in cytoplasm to vacuole transport (Cvt), autophagy vesicles formation, mitophagy, and nucleophagy.</text>
</comment>
<keyword evidence="4 8" id="KW-1017">Isopeptide bond</keyword>
<feature type="compositionally biased region" description="Polar residues" evidence="9">
    <location>
        <begin position="1"/>
        <end position="28"/>
    </location>
</feature>
<evidence type="ECO:0000256" key="8">
    <source>
        <dbReference type="RuleBase" id="RU361201"/>
    </source>
</evidence>
<dbReference type="GO" id="GO:0015031">
    <property type="term" value="P:protein transport"/>
    <property type="evidence" value="ECO:0007669"/>
    <property type="project" value="UniProtKB-KW"/>
</dbReference>
<dbReference type="Pfam" id="PF04110">
    <property type="entry name" value="APG12"/>
    <property type="match status" value="1"/>
</dbReference>
<evidence type="ECO:0000313" key="10">
    <source>
        <dbReference type="EMBL" id="GMM54645.1"/>
    </source>
</evidence>
<dbReference type="Gene3D" id="3.10.20.90">
    <property type="entry name" value="Phosphatidylinositol 3-kinase Catalytic Subunit, Chain A, domain 1"/>
    <property type="match status" value="1"/>
</dbReference>
<evidence type="ECO:0000313" key="11">
    <source>
        <dbReference type="Proteomes" id="UP001377567"/>
    </source>
</evidence>
<evidence type="ECO:0000256" key="2">
    <source>
        <dbReference type="ARBA" id="ARBA00007778"/>
    </source>
</evidence>
<comment type="subcellular location">
    <subcellularLocation>
        <location evidence="1 8">Preautophagosomal structure membrane</location>
        <topology evidence="1 8">Peripheral membrane protein</topology>
    </subcellularLocation>
</comment>
<evidence type="ECO:0000256" key="1">
    <source>
        <dbReference type="ARBA" id="ARBA00004623"/>
    </source>
</evidence>
<accession>A0AAV5RT81</accession>
<keyword evidence="11" id="KW-1185">Reference proteome</keyword>
<dbReference type="CDD" id="cd01612">
    <property type="entry name" value="Ubl_ATG12"/>
    <property type="match status" value="1"/>
</dbReference>
<dbReference type="InterPro" id="IPR007242">
    <property type="entry name" value="Atg12"/>
</dbReference>
<proteinExistence type="inferred from homology"/>
<dbReference type="Proteomes" id="UP001377567">
    <property type="component" value="Unassembled WGS sequence"/>
</dbReference>
<dbReference type="GO" id="GO:0019776">
    <property type="term" value="F:Atg8-family ligase activity"/>
    <property type="evidence" value="ECO:0007669"/>
    <property type="project" value="TreeGrafter"/>
</dbReference>
<name>A0AAV5RT81_MAUHU</name>
<keyword evidence="5 8" id="KW-0833">Ubl conjugation pathway</keyword>
<comment type="caution">
    <text evidence="10">The sequence shown here is derived from an EMBL/GenBank/DDBJ whole genome shotgun (WGS) entry which is preliminary data.</text>
</comment>
<dbReference type="PANTHER" id="PTHR13385:SF0">
    <property type="entry name" value="UBIQUITIN-LIKE PROTEIN ATG12"/>
    <property type="match status" value="1"/>
</dbReference>
<evidence type="ECO:0000256" key="3">
    <source>
        <dbReference type="ARBA" id="ARBA00015875"/>
    </source>
</evidence>
<keyword evidence="8" id="KW-0472">Membrane</keyword>
<dbReference type="GO" id="GO:0034727">
    <property type="term" value="P:piecemeal microautophagy of the nucleus"/>
    <property type="evidence" value="ECO:0007669"/>
    <property type="project" value="TreeGrafter"/>
</dbReference>
<evidence type="ECO:0000256" key="7">
    <source>
        <dbReference type="ARBA" id="ARBA00023006"/>
    </source>
</evidence>
<evidence type="ECO:0000256" key="9">
    <source>
        <dbReference type="SAM" id="MobiDB-lite"/>
    </source>
</evidence>
<dbReference type="GO" id="GO:0061723">
    <property type="term" value="P:glycophagy"/>
    <property type="evidence" value="ECO:0007669"/>
    <property type="project" value="TreeGrafter"/>
</dbReference>
<dbReference type="GO" id="GO:0000422">
    <property type="term" value="P:autophagy of mitochondrion"/>
    <property type="evidence" value="ECO:0007669"/>
    <property type="project" value="TreeGrafter"/>
</dbReference>